<keyword evidence="2" id="KW-0067">ATP-binding</keyword>
<dbReference type="RefSeq" id="WP_184340209.1">
    <property type="nucleotide sequence ID" value="NZ_JACHIG010000005.1"/>
</dbReference>
<feature type="domain" description="Response regulatory" evidence="7">
    <location>
        <begin position="4"/>
        <end position="118"/>
    </location>
</feature>
<keyword evidence="1" id="KW-0547">Nucleotide-binding</keyword>
<dbReference type="Pfam" id="PF00072">
    <property type="entry name" value="Response_reg"/>
    <property type="match status" value="1"/>
</dbReference>
<dbReference type="Pfam" id="PF02954">
    <property type="entry name" value="HTH_8"/>
    <property type="match status" value="1"/>
</dbReference>
<dbReference type="InterPro" id="IPR002197">
    <property type="entry name" value="HTH_Fis"/>
</dbReference>
<dbReference type="InterPro" id="IPR027417">
    <property type="entry name" value="P-loop_NTPase"/>
</dbReference>
<dbReference type="GO" id="GO:0043565">
    <property type="term" value="F:sequence-specific DNA binding"/>
    <property type="evidence" value="ECO:0007669"/>
    <property type="project" value="InterPro"/>
</dbReference>
<evidence type="ECO:0000256" key="4">
    <source>
        <dbReference type="ARBA" id="ARBA00023163"/>
    </source>
</evidence>
<feature type="domain" description="Sigma-54 factor interaction" evidence="6">
    <location>
        <begin position="131"/>
        <end position="320"/>
    </location>
</feature>
<evidence type="ECO:0000259" key="7">
    <source>
        <dbReference type="PROSITE" id="PS50110"/>
    </source>
</evidence>
<sequence>MNSAILIIEDEYALAAALSTVVRRCEATPVVAASGQGGIEKLTAQEYVLIILDVGLPDISGLKVLEKIQTLPQPPPVMIITAHGTLDTALEARRLGAREYFLKPLNLADMQRAIREVLTPVKNLPRAETTMIGNSEPMQRAFAIIAQASSGDAPVLLQGPPGSGKSLAGQVIHRHSARAEKPMVEFRADEWQADRVEAALDEAIAKAGDGVLFLDEISAWSKPLQAALMHRLNAGTVKARLFSAASTEAAPHLREDLFYALAVLQIHLPSLCDRTADIPQLAAAFLGEQVLSAEALAVLKAHSWSGNVRELKAAMAHAAAVCGGSTILPHHLPASMVKPDQASHLEETMKRSLAAWLDQKTTGADETMPIYDHLLETVEATMLETLLKRFDNKPTRMAAALRMNRATLRRKLREE</sequence>
<evidence type="ECO:0000259" key="6">
    <source>
        <dbReference type="PROSITE" id="PS50045"/>
    </source>
</evidence>
<dbReference type="AlphaFoldDB" id="A0A7W7YBU1"/>
<name>A0A7W7YBU1_9BACT</name>
<gene>
    <name evidence="8" type="ORF">HNQ65_002882</name>
</gene>
<keyword evidence="3" id="KW-0805">Transcription regulation</keyword>
<dbReference type="Proteomes" id="UP000590740">
    <property type="component" value="Unassembled WGS sequence"/>
</dbReference>
<comment type="caution">
    <text evidence="8">The sequence shown here is derived from an EMBL/GenBank/DDBJ whole genome shotgun (WGS) entry which is preliminary data.</text>
</comment>
<dbReference type="SMART" id="SM00448">
    <property type="entry name" value="REC"/>
    <property type="match status" value="1"/>
</dbReference>
<dbReference type="CDD" id="cd00156">
    <property type="entry name" value="REC"/>
    <property type="match status" value="1"/>
</dbReference>
<reference evidence="8 9" key="1">
    <citation type="submission" date="2020-08" db="EMBL/GenBank/DDBJ databases">
        <title>Genomic Encyclopedia of Type Strains, Phase IV (KMG-IV): sequencing the most valuable type-strain genomes for metagenomic binning, comparative biology and taxonomic classification.</title>
        <authorList>
            <person name="Goeker M."/>
        </authorList>
    </citation>
    <scope>NUCLEOTIDE SEQUENCE [LARGE SCALE GENOMIC DNA]</scope>
    <source>
        <strain evidence="8 9">DSM 12252</strain>
    </source>
</reference>
<dbReference type="PROSITE" id="PS50045">
    <property type="entry name" value="SIGMA54_INTERACT_4"/>
    <property type="match status" value="1"/>
</dbReference>
<evidence type="ECO:0000313" key="9">
    <source>
        <dbReference type="Proteomes" id="UP000590740"/>
    </source>
</evidence>
<dbReference type="InterPro" id="IPR002078">
    <property type="entry name" value="Sigma_54_int"/>
</dbReference>
<dbReference type="GO" id="GO:0006355">
    <property type="term" value="P:regulation of DNA-templated transcription"/>
    <property type="evidence" value="ECO:0007669"/>
    <property type="project" value="InterPro"/>
</dbReference>
<dbReference type="SUPFAM" id="SSF52540">
    <property type="entry name" value="P-loop containing nucleoside triphosphate hydrolases"/>
    <property type="match status" value="1"/>
</dbReference>
<keyword evidence="9" id="KW-1185">Reference proteome</keyword>
<accession>A0A7W7YBU1</accession>
<dbReference type="InterPro" id="IPR001789">
    <property type="entry name" value="Sig_transdc_resp-reg_receiver"/>
</dbReference>
<keyword evidence="8" id="KW-0238">DNA-binding</keyword>
<dbReference type="PROSITE" id="PS50110">
    <property type="entry name" value="RESPONSE_REGULATORY"/>
    <property type="match status" value="1"/>
</dbReference>
<dbReference type="InterPro" id="IPR003593">
    <property type="entry name" value="AAA+_ATPase"/>
</dbReference>
<dbReference type="EMBL" id="JACHIG010000005">
    <property type="protein sequence ID" value="MBB5033299.1"/>
    <property type="molecule type" value="Genomic_DNA"/>
</dbReference>
<dbReference type="Gene3D" id="3.40.50.300">
    <property type="entry name" value="P-loop containing nucleotide triphosphate hydrolases"/>
    <property type="match status" value="1"/>
</dbReference>
<evidence type="ECO:0000313" key="8">
    <source>
        <dbReference type="EMBL" id="MBB5033299.1"/>
    </source>
</evidence>
<dbReference type="Pfam" id="PF25601">
    <property type="entry name" value="AAA_lid_14"/>
    <property type="match status" value="1"/>
</dbReference>
<feature type="modified residue" description="4-aspartylphosphate" evidence="5">
    <location>
        <position position="53"/>
    </location>
</feature>
<dbReference type="InterPro" id="IPR058031">
    <property type="entry name" value="AAA_lid_NorR"/>
</dbReference>
<dbReference type="Pfam" id="PF14532">
    <property type="entry name" value="Sigma54_activ_2"/>
    <property type="match status" value="1"/>
</dbReference>
<evidence type="ECO:0000256" key="5">
    <source>
        <dbReference type="PROSITE-ProRule" id="PRU00169"/>
    </source>
</evidence>
<evidence type="ECO:0000256" key="1">
    <source>
        <dbReference type="ARBA" id="ARBA00022741"/>
    </source>
</evidence>
<evidence type="ECO:0000256" key="3">
    <source>
        <dbReference type="ARBA" id="ARBA00023015"/>
    </source>
</evidence>
<dbReference type="GO" id="GO:0000160">
    <property type="term" value="P:phosphorelay signal transduction system"/>
    <property type="evidence" value="ECO:0007669"/>
    <property type="project" value="InterPro"/>
</dbReference>
<proteinExistence type="predicted"/>
<dbReference type="SMART" id="SM00382">
    <property type="entry name" value="AAA"/>
    <property type="match status" value="1"/>
</dbReference>
<dbReference type="Gene3D" id="3.40.50.2300">
    <property type="match status" value="1"/>
</dbReference>
<dbReference type="Gene3D" id="1.10.10.60">
    <property type="entry name" value="Homeodomain-like"/>
    <property type="match status" value="1"/>
</dbReference>
<protein>
    <submittedName>
        <fullName evidence="8">DNA-binding NtrC family response regulator</fullName>
    </submittedName>
</protein>
<organism evidence="8 9">
    <name type="scientific">Prosthecobacter vanneervenii</name>
    <dbReference type="NCBI Taxonomy" id="48466"/>
    <lineage>
        <taxon>Bacteria</taxon>
        <taxon>Pseudomonadati</taxon>
        <taxon>Verrucomicrobiota</taxon>
        <taxon>Verrucomicrobiia</taxon>
        <taxon>Verrucomicrobiales</taxon>
        <taxon>Verrucomicrobiaceae</taxon>
        <taxon>Prosthecobacter</taxon>
    </lineage>
</organism>
<keyword evidence="4" id="KW-0804">Transcription</keyword>
<dbReference type="GO" id="GO:0005524">
    <property type="term" value="F:ATP binding"/>
    <property type="evidence" value="ECO:0007669"/>
    <property type="project" value="UniProtKB-KW"/>
</dbReference>
<dbReference type="SUPFAM" id="SSF52172">
    <property type="entry name" value="CheY-like"/>
    <property type="match status" value="1"/>
</dbReference>
<dbReference type="SUPFAM" id="SSF46689">
    <property type="entry name" value="Homeodomain-like"/>
    <property type="match status" value="1"/>
</dbReference>
<dbReference type="CDD" id="cd00009">
    <property type="entry name" value="AAA"/>
    <property type="match status" value="1"/>
</dbReference>
<dbReference type="InterPro" id="IPR009057">
    <property type="entry name" value="Homeodomain-like_sf"/>
</dbReference>
<dbReference type="InterPro" id="IPR011006">
    <property type="entry name" value="CheY-like_superfamily"/>
</dbReference>
<dbReference type="Gene3D" id="1.10.8.60">
    <property type="match status" value="1"/>
</dbReference>
<keyword evidence="5" id="KW-0597">Phosphoprotein</keyword>
<dbReference type="PANTHER" id="PTHR32071">
    <property type="entry name" value="TRANSCRIPTIONAL REGULATORY PROTEIN"/>
    <property type="match status" value="1"/>
</dbReference>
<evidence type="ECO:0000256" key="2">
    <source>
        <dbReference type="ARBA" id="ARBA00022840"/>
    </source>
</evidence>